<evidence type="ECO:0000313" key="2">
    <source>
        <dbReference type="Proteomes" id="UP000601736"/>
    </source>
</evidence>
<comment type="caution">
    <text evidence="1">The sequence shown here is derived from an EMBL/GenBank/DDBJ whole genome shotgun (WGS) entry which is preliminary data.</text>
</comment>
<reference evidence="1" key="1">
    <citation type="submission" date="2021-02" db="EMBL/GenBank/DDBJ databases">
        <authorList>
            <person name="Han P."/>
        </authorList>
    </citation>
    <scope>NUCLEOTIDE SEQUENCE</scope>
    <source>
        <strain evidence="1">Nitrosomonas nitrosa 18-3D</strain>
    </source>
</reference>
<sequence>MAMQTREKWLLELQGAEVDTDCKLLLELASWFDRGGRYLEGDIMRRVADRHARLFDDYWKSCLGEEVKRELIVLNHENSHRDR</sequence>
<dbReference type="EMBL" id="CAJNAP010000012">
    <property type="protein sequence ID" value="CAE6502792.1"/>
    <property type="molecule type" value="Genomic_DNA"/>
</dbReference>
<accession>A0A8H8Z198</accession>
<dbReference type="AlphaFoldDB" id="A0A8H8Z198"/>
<proteinExistence type="predicted"/>
<dbReference type="Proteomes" id="UP000601736">
    <property type="component" value="Unassembled WGS sequence"/>
</dbReference>
<name>A0A8H8Z198_9PROT</name>
<gene>
    <name evidence="1" type="ORF">NMYAN_20263</name>
</gene>
<protein>
    <submittedName>
        <fullName evidence="1">Uncharacterized protein</fullName>
    </submittedName>
</protein>
<organism evidence="1 2">
    <name type="scientific">Nitrosomonas nitrosa</name>
    <dbReference type="NCBI Taxonomy" id="52442"/>
    <lineage>
        <taxon>Bacteria</taxon>
        <taxon>Pseudomonadati</taxon>
        <taxon>Pseudomonadota</taxon>
        <taxon>Betaproteobacteria</taxon>
        <taxon>Nitrosomonadales</taxon>
        <taxon>Nitrosomonadaceae</taxon>
        <taxon>Nitrosomonas</taxon>
    </lineage>
</organism>
<dbReference type="RefSeq" id="WP_204799686.1">
    <property type="nucleotide sequence ID" value="NZ_CAJNAP010000012.1"/>
</dbReference>
<evidence type="ECO:0000313" key="1">
    <source>
        <dbReference type="EMBL" id="CAE6502792.1"/>
    </source>
</evidence>